<dbReference type="EMBL" id="JAVRRD010000002">
    <property type="protein sequence ID" value="KAK5062977.1"/>
    <property type="molecule type" value="Genomic_DNA"/>
</dbReference>
<gene>
    <name evidence="8" type="ORF">LTR84_005053</name>
</gene>
<feature type="compositionally biased region" description="Polar residues" evidence="6">
    <location>
        <begin position="345"/>
        <end position="379"/>
    </location>
</feature>
<feature type="compositionally biased region" description="Low complexity" evidence="6">
    <location>
        <begin position="285"/>
        <end position="300"/>
    </location>
</feature>
<evidence type="ECO:0000259" key="7">
    <source>
        <dbReference type="PROSITE" id="PS50157"/>
    </source>
</evidence>
<dbReference type="SMART" id="SM00355">
    <property type="entry name" value="ZnF_C2H2"/>
    <property type="match status" value="4"/>
</dbReference>
<feature type="compositionally biased region" description="Polar residues" evidence="6">
    <location>
        <begin position="274"/>
        <end position="284"/>
    </location>
</feature>
<organism evidence="8 9">
    <name type="scientific">Exophiala bonariae</name>
    <dbReference type="NCBI Taxonomy" id="1690606"/>
    <lineage>
        <taxon>Eukaryota</taxon>
        <taxon>Fungi</taxon>
        <taxon>Dikarya</taxon>
        <taxon>Ascomycota</taxon>
        <taxon>Pezizomycotina</taxon>
        <taxon>Eurotiomycetes</taxon>
        <taxon>Chaetothyriomycetidae</taxon>
        <taxon>Chaetothyriales</taxon>
        <taxon>Herpotrichiellaceae</taxon>
        <taxon>Exophiala</taxon>
    </lineage>
</organism>
<feature type="region of interest" description="Disordered" evidence="6">
    <location>
        <begin position="269"/>
        <end position="411"/>
    </location>
</feature>
<dbReference type="InterPro" id="IPR036236">
    <property type="entry name" value="Znf_C2H2_sf"/>
</dbReference>
<feature type="domain" description="C2H2-type" evidence="7">
    <location>
        <begin position="237"/>
        <end position="266"/>
    </location>
</feature>
<evidence type="ECO:0000256" key="2">
    <source>
        <dbReference type="ARBA" id="ARBA00022737"/>
    </source>
</evidence>
<evidence type="ECO:0000256" key="6">
    <source>
        <dbReference type="SAM" id="MobiDB-lite"/>
    </source>
</evidence>
<keyword evidence="4" id="KW-0862">Zinc</keyword>
<proteinExistence type="predicted"/>
<evidence type="ECO:0000256" key="1">
    <source>
        <dbReference type="ARBA" id="ARBA00022723"/>
    </source>
</evidence>
<dbReference type="GO" id="GO:0008270">
    <property type="term" value="F:zinc ion binding"/>
    <property type="evidence" value="ECO:0007669"/>
    <property type="project" value="UniProtKB-KW"/>
</dbReference>
<feature type="domain" description="C2H2-type" evidence="7">
    <location>
        <begin position="179"/>
        <end position="208"/>
    </location>
</feature>
<dbReference type="GeneID" id="89973231"/>
<dbReference type="PROSITE" id="PS00028">
    <property type="entry name" value="ZINC_FINGER_C2H2_1"/>
    <property type="match status" value="4"/>
</dbReference>
<feature type="domain" description="C2H2-type" evidence="7">
    <location>
        <begin position="209"/>
        <end position="236"/>
    </location>
</feature>
<dbReference type="PROSITE" id="PS50157">
    <property type="entry name" value="ZINC_FINGER_C2H2_2"/>
    <property type="match status" value="4"/>
</dbReference>
<keyword evidence="2" id="KW-0677">Repeat</keyword>
<dbReference type="Proteomes" id="UP001358417">
    <property type="component" value="Unassembled WGS sequence"/>
</dbReference>
<reference evidence="8 9" key="1">
    <citation type="submission" date="2023-08" db="EMBL/GenBank/DDBJ databases">
        <title>Black Yeasts Isolated from many extreme environments.</title>
        <authorList>
            <person name="Coleine C."/>
            <person name="Stajich J.E."/>
            <person name="Selbmann L."/>
        </authorList>
    </citation>
    <scope>NUCLEOTIDE SEQUENCE [LARGE SCALE GENOMIC DNA]</scope>
    <source>
        <strain evidence="8 9">CCFEE 5792</strain>
    </source>
</reference>
<evidence type="ECO:0000256" key="4">
    <source>
        <dbReference type="ARBA" id="ARBA00022833"/>
    </source>
</evidence>
<evidence type="ECO:0000256" key="3">
    <source>
        <dbReference type="ARBA" id="ARBA00022771"/>
    </source>
</evidence>
<evidence type="ECO:0000313" key="8">
    <source>
        <dbReference type="EMBL" id="KAK5062977.1"/>
    </source>
</evidence>
<protein>
    <recommendedName>
        <fullName evidence="7">C2H2-type domain-containing protein</fullName>
    </recommendedName>
</protein>
<dbReference type="AlphaFoldDB" id="A0AAV9NP51"/>
<name>A0AAV9NP51_9EURO</name>
<dbReference type="FunFam" id="3.30.160.60:FF:000925">
    <property type="entry name" value="Zinc finger protein 668"/>
    <property type="match status" value="1"/>
</dbReference>
<dbReference type="Pfam" id="PF00096">
    <property type="entry name" value="zf-C2H2"/>
    <property type="match status" value="4"/>
</dbReference>
<keyword evidence="3 5" id="KW-0863">Zinc-finger</keyword>
<dbReference type="GO" id="GO:0000978">
    <property type="term" value="F:RNA polymerase II cis-regulatory region sequence-specific DNA binding"/>
    <property type="evidence" value="ECO:0007669"/>
    <property type="project" value="TreeGrafter"/>
</dbReference>
<dbReference type="InterPro" id="IPR013087">
    <property type="entry name" value="Znf_C2H2_type"/>
</dbReference>
<accession>A0AAV9NP51</accession>
<dbReference type="GO" id="GO:0005667">
    <property type="term" value="C:transcription regulator complex"/>
    <property type="evidence" value="ECO:0007669"/>
    <property type="project" value="TreeGrafter"/>
</dbReference>
<dbReference type="SUPFAM" id="SSF57667">
    <property type="entry name" value="beta-beta-alpha zinc fingers"/>
    <property type="match status" value="2"/>
</dbReference>
<dbReference type="Gene3D" id="3.30.160.60">
    <property type="entry name" value="Classic Zinc Finger"/>
    <property type="match status" value="4"/>
</dbReference>
<evidence type="ECO:0000313" key="9">
    <source>
        <dbReference type="Proteomes" id="UP001358417"/>
    </source>
</evidence>
<keyword evidence="1" id="KW-0479">Metal-binding</keyword>
<feature type="domain" description="C2H2-type" evidence="7">
    <location>
        <begin position="151"/>
        <end position="178"/>
    </location>
</feature>
<dbReference type="PANTHER" id="PTHR14003:SF20">
    <property type="entry name" value="FINGER DOMAIN PROTEIN, PUTATIVE (AFU_ORTHOLOGUE AFUA_4G10380)-RELATED"/>
    <property type="match status" value="1"/>
</dbReference>
<sequence length="490" mass="53863">MQAPNYRYGYPPAQKHQPVAVYQRPVRQPPPQQQSAPSYPIKGGMEIGGLLNARNAAAADAHLRRQLQHSMHMDGGVAYAMSHSQGAPMLHHQQHAMQQANSMGYPPMGQPQHNAQLFSNNFIPRHDSQHALADDNFGAMRPKSEGAPKAFACSTCSKGFARRSDLARHERIHSGIRPHACEHPGCGKQFIQRSALTVHARVHTGEKPHMCERCGKPFSDSSSLARHRRIHSGKRPYKCPYANCQKTFTRRTTLTRHQNHHTGTIEQAAAETSAKLSTTQPQTQSIYGSTSGSSRNSTASPADRTLSVSPNAELPPMTNGMQRQGSDYGYLAQTHSLPPHMRSDYAQTAPRTTPTMNGHSLQHFTSAPQQRPPTTSHTPSFGPPQPLEPPTTGTGSGGASPHLGALGWVSPSTGNLPGSTNMDNYAYPEPAYGGHNMYYPGNNIRRPQSTEPEDYGLRSRHPHMAHHVPITADWNMPLAVQDNRQERYVM</sequence>
<dbReference type="GO" id="GO:0000981">
    <property type="term" value="F:DNA-binding transcription factor activity, RNA polymerase II-specific"/>
    <property type="evidence" value="ECO:0007669"/>
    <property type="project" value="UniProtKB-ARBA"/>
</dbReference>
<dbReference type="FunFam" id="3.30.160.60:FF:000125">
    <property type="entry name" value="Putative zinc finger protein 143"/>
    <property type="match status" value="1"/>
</dbReference>
<dbReference type="PANTHER" id="PTHR14003">
    <property type="entry name" value="TRANSCRIPTIONAL REPRESSOR PROTEIN YY"/>
    <property type="match status" value="1"/>
</dbReference>
<dbReference type="RefSeq" id="XP_064711249.1">
    <property type="nucleotide sequence ID" value="XM_064848625.1"/>
</dbReference>
<dbReference type="FunFam" id="3.30.160.60:FF:002343">
    <property type="entry name" value="Zinc finger protein 33A"/>
    <property type="match status" value="1"/>
</dbReference>
<keyword evidence="9" id="KW-1185">Reference proteome</keyword>
<dbReference type="GO" id="GO:0000785">
    <property type="term" value="C:chromatin"/>
    <property type="evidence" value="ECO:0007669"/>
    <property type="project" value="TreeGrafter"/>
</dbReference>
<evidence type="ECO:0000256" key="5">
    <source>
        <dbReference type="PROSITE-ProRule" id="PRU00042"/>
    </source>
</evidence>
<comment type="caution">
    <text evidence="8">The sequence shown here is derived from an EMBL/GenBank/DDBJ whole genome shotgun (WGS) entry which is preliminary data.</text>
</comment>